<dbReference type="OMA" id="MSINGCM"/>
<evidence type="ECO:0000313" key="3">
    <source>
        <dbReference type="EnsemblProtists" id="Phyra93650"/>
    </source>
</evidence>
<dbReference type="eggNOG" id="ENOG502RG3F">
    <property type="taxonomic scope" value="Eukaryota"/>
</dbReference>
<feature type="compositionally biased region" description="Low complexity" evidence="1">
    <location>
        <begin position="189"/>
        <end position="218"/>
    </location>
</feature>
<dbReference type="InParanoid" id="H3HB27"/>
<feature type="chain" id="PRO_5003587565" evidence="2">
    <location>
        <begin position="25"/>
        <end position="231"/>
    </location>
</feature>
<proteinExistence type="predicted"/>
<keyword evidence="4" id="KW-1185">Reference proteome</keyword>
<dbReference type="STRING" id="164328.H3HB27"/>
<keyword evidence="2" id="KW-0732">Signal</keyword>
<reference evidence="4" key="1">
    <citation type="journal article" date="2006" name="Science">
        <title>Phytophthora genome sequences uncover evolutionary origins and mechanisms of pathogenesis.</title>
        <authorList>
            <person name="Tyler B.M."/>
            <person name="Tripathy S."/>
            <person name="Zhang X."/>
            <person name="Dehal P."/>
            <person name="Jiang R.H."/>
            <person name="Aerts A."/>
            <person name="Arredondo F.D."/>
            <person name="Baxter L."/>
            <person name="Bensasson D."/>
            <person name="Beynon J.L."/>
            <person name="Chapman J."/>
            <person name="Damasceno C.M."/>
            <person name="Dorrance A.E."/>
            <person name="Dou D."/>
            <person name="Dickerman A.W."/>
            <person name="Dubchak I.L."/>
            <person name="Garbelotto M."/>
            <person name="Gijzen M."/>
            <person name="Gordon S.G."/>
            <person name="Govers F."/>
            <person name="Grunwald N.J."/>
            <person name="Huang W."/>
            <person name="Ivors K.L."/>
            <person name="Jones R.W."/>
            <person name="Kamoun S."/>
            <person name="Krampis K."/>
            <person name="Lamour K.H."/>
            <person name="Lee M.K."/>
            <person name="McDonald W.H."/>
            <person name="Medina M."/>
            <person name="Meijer H.J."/>
            <person name="Nordberg E.K."/>
            <person name="Maclean D.J."/>
            <person name="Ospina-Giraldo M.D."/>
            <person name="Morris P.F."/>
            <person name="Phuntumart V."/>
            <person name="Putnam N.H."/>
            <person name="Rash S."/>
            <person name="Rose J.K."/>
            <person name="Sakihama Y."/>
            <person name="Salamov A.A."/>
            <person name="Savidor A."/>
            <person name="Scheuring C.F."/>
            <person name="Smith B.M."/>
            <person name="Sobral B.W."/>
            <person name="Terry A."/>
            <person name="Torto-Alalibo T.A."/>
            <person name="Win J."/>
            <person name="Xu Z."/>
            <person name="Zhang H."/>
            <person name="Grigoriev I.V."/>
            <person name="Rokhsar D.S."/>
            <person name="Boore J.L."/>
        </authorList>
    </citation>
    <scope>NUCLEOTIDE SEQUENCE [LARGE SCALE GENOMIC DNA]</scope>
    <source>
        <strain evidence="4">Pr102</strain>
    </source>
</reference>
<dbReference type="VEuPathDB" id="FungiDB:KRP22_2271"/>
<evidence type="ECO:0000313" key="4">
    <source>
        <dbReference type="Proteomes" id="UP000005238"/>
    </source>
</evidence>
<reference evidence="3" key="2">
    <citation type="submission" date="2015-06" db="UniProtKB">
        <authorList>
            <consortium name="EnsemblProtists"/>
        </authorList>
    </citation>
    <scope>IDENTIFICATION</scope>
    <source>
        <strain evidence="3">Pr102</strain>
    </source>
</reference>
<sequence length="231" mass="24828">MVSTASLFAAAVATLGCLTTHVQAHGYMLIPQTEFKGTATGAWSVEIAPQFQANWESVADDTELIALYAEKATEAGYANNIRKLLDSDTSLYGADCGFSDPNAKAKDPPSDGTATFERGLAHHGPCEIWLDDTMVLHNDDCAKAFSVEDYMSINGCMFRFYWLAFQGSTSGKYVWQIYKAPTTGDQTATTMTPTFTQSPTTMTPTSTEAPATMTPTSTQAPASMNQVTPAP</sequence>
<protein>
    <submittedName>
        <fullName evidence="3">Uncharacterized protein</fullName>
    </submittedName>
</protein>
<evidence type="ECO:0000256" key="1">
    <source>
        <dbReference type="SAM" id="MobiDB-lite"/>
    </source>
</evidence>
<dbReference type="AlphaFoldDB" id="H3HB27"/>
<organism evidence="3 4">
    <name type="scientific">Phytophthora ramorum</name>
    <name type="common">Sudden oak death agent</name>
    <dbReference type="NCBI Taxonomy" id="164328"/>
    <lineage>
        <taxon>Eukaryota</taxon>
        <taxon>Sar</taxon>
        <taxon>Stramenopiles</taxon>
        <taxon>Oomycota</taxon>
        <taxon>Peronosporomycetes</taxon>
        <taxon>Peronosporales</taxon>
        <taxon>Peronosporaceae</taxon>
        <taxon>Phytophthora</taxon>
    </lineage>
</organism>
<name>H3HB27_PHYRM</name>
<dbReference type="VEuPathDB" id="FungiDB:KRP23_4503"/>
<feature type="compositionally biased region" description="Polar residues" evidence="1">
    <location>
        <begin position="219"/>
        <end position="231"/>
    </location>
</feature>
<dbReference type="EnsemblProtists" id="Phyra93650">
    <property type="protein sequence ID" value="Phyra93650"/>
    <property type="gene ID" value="Phyra93650"/>
</dbReference>
<dbReference type="HOGENOM" id="CLU_046500_2_0_1"/>
<accession>H3HB27</accession>
<dbReference type="Proteomes" id="UP000005238">
    <property type="component" value="Unassembled WGS sequence"/>
</dbReference>
<feature type="signal peptide" evidence="2">
    <location>
        <begin position="1"/>
        <end position="24"/>
    </location>
</feature>
<feature type="region of interest" description="Disordered" evidence="1">
    <location>
        <begin position="189"/>
        <end position="231"/>
    </location>
</feature>
<dbReference type="EMBL" id="DS566001">
    <property type="status" value="NOT_ANNOTATED_CDS"/>
    <property type="molecule type" value="Genomic_DNA"/>
</dbReference>
<evidence type="ECO:0000256" key="2">
    <source>
        <dbReference type="SAM" id="SignalP"/>
    </source>
</evidence>